<keyword evidence="3" id="KW-1185">Reference proteome</keyword>
<dbReference type="PANTHER" id="PTHR43283">
    <property type="entry name" value="BETA-LACTAMASE-RELATED"/>
    <property type="match status" value="1"/>
</dbReference>
<accession>A0A7M2X2P6</accession>
<reference evidence="2 3" key="1">
    <citation type="submission" date="2020-10" db="EMBL/GenBank/DDBJ databases">
        <title>Wide distribution of Phycisphaera-like planctomycetes from WD2101 soil group in peatlands and genome analysis of the first cultivated representative.</title>
        <authorList>
            <person name="Dedysh S.N."/>
            <person name="Beletsky A.V."/>
            <person name="Ivanova A."/>
            <person name="Kulichevskaya I.S."/>
            <person name="Suzina N.E."/>
            <person name="Philippov D.A."/>
            <person name="Rakitin A.L."/>
            <person name="Mardanov A.V."/>
            <person name="Ravin N.V."/>
        </authorList>
    </citation>
    <scope>NUCLEOTIDE SEQUENCE [LARGE SCALE GENOMIC DNA]</scope>
    <source>
        <strain evidence="2 3">M1803</strain>
    </source>
</reference>
<dbReference type="InterPro" id="IPR001466">
    <property type="entry name" value="Beta-lactam-related"/>
</dbReference>
<gene>
    <name evidence="2" type="ORF">IPV69_08125</name>
</gene>
<dbReference type="AlphaFoldDB" id="A0A7M2X2P6"/>
<organism evidence="2 3">
    <name type="scientific">Humisphaera borealis</name>
    <dbReference type="NCBI Taxonomy" id="2807512"/>
    <lineage>
        <taxon>Bacteria</taxon>
        <taxon>Pseudomonadati</taxon>
        <taxon>Planctomycetota</taxon>
        <taxon>Phycisphaerae</taxon>
        <taxon>Tepidisphaerales</taxon>
        <taxon>Tepidisphaeraceae</taxon>
        <taxon>Humisphaera</taxon>
    </lineage>
</organism>
<protein>
    <submittedName>
        <fullName evidence="2">Serine hydrolase</fullName>
    </submittedName>
</protein>
<keyword evidence="2" id="KW-0378">Hydrolase</keyword>
<dbReference type="RefSeq" id="WP_206294535.1">
    <property type="nucleotide sequence ID" value="NZ_CP063458.1"/>
</dbReference>
<sequence>MPHDPSTVTRDNWLLPQNLRWALRHSRQVVPYAIVERGATRSDPLPAGPEFELDELTFADNGQTLRLIDFLHRSKIDAFLVLHRGQIVYQRWFEGMTIDQPHQWASMTKSINGVLALILADRGVLDLGKPLSAYVPELSGSPFGVATIQQNLDMEVAVDWPAEVTEMHWMMAVGLLPNAGGVPTTIRDFLPRIGRPSPTPHGTTFRYINSPSESVAWAICNATGKHWPQLVGEEIWSKAGMEHEATVIVDSAQSAQASGGFSSSVADLARFAELIRNRGMTGGRQAIAAGAIERWLAPHADNAAAAERFARGNIAIGRPGFSYRNGVFHVNDGDGSLQLSGRFGQRVHINPAAELAVVQFASYGGQGEETAGAYLAAMKAITAAVAS</sequence>
<evidence type="ECO:0000313" key="3">
    <source>
        <dbReference type="Proteomes" id="UP000593765"/>
    </source>
</evidence>
<evidence type="ECO:0000313" key="2">
    <source>
        <dbReference type="EMBL" id="QOV91311.1"/>
    </source>
</evidence>
<dbReference type="PANTHER" id="PTHR43283:SF7">
    <property type="entry name" value="BETA-LACTAMASE-RELATED DOMAIN-CONTAINING PROTEIN"/>
    <property type="match status" value="1"/>
</dbReference>
<proteinExistence type="predicted"/>
<dbReference type="Proteomes" id="UP000593765">
    <property type="component" value="Chromosome"/>
</dbReference>
<evidence type="ECO:0000259" key="1">
    <source>
        <dbReference type="Pfam" id="PF00144"/>
    </source>
</evidence>
<dbReference type="InterPro" id="IPR050789">
    <property type="entry name" value="Diverse_Enzym_Activities"/>
</dbReference>
<dbReference type="Pfam" id="PF00144">
    <property type="entry name" value="Beta-lactamase"/>
    <property type="match status" value="1"/>
</dbReference>
<dbReference type="Gene3D" id="3.40.710.10">
    <property type="entry name" value="DD-peptidase/beta-lactamase superfamily"/>
    <property type="match status" value="1"/>
</dbReference>
<name>A0A7M2X2P6_9BACT</name>
<dbReference type="EMBL" id="CP063458">
    <property type="protein sequence ID" value="QOV91311.1"/>
    <property type="molecule type" value="Genomic_DNA"/>
</dbReference>
<dbReference type="GO" id="GO:0016787">
    <property type="term" value="F:hydrolase activity"/>
    <property type="evidence" value="ECO:0007669"/>
    <property type="project" value="UniProtKB-KW"/>
</dbReference>
<dbReference type="SUPFAM" id="SSF56601">
    <property type="entry name" value="beta-lactamase/transpeptidase-like"/>
    <property type="match status" value="1"/>
</dbReference>
<feature type="domain" description="Beta-lactamase-related" evidence="1">
    <location>
        <begin position="78"/>
        <end position="367"/>
    </location>
</feature>
<dbReference type="KEGG" id="hbs:IPV69_08125"/>
<dbReference type="InterPro" id="IPR012338">
    <property type="entry name" value="Beta-lactam/transpept-like"/>
</dbReference>